<organism evidence="1 2">
    <name type="scientific">Deinandra increscens subsp. villosa</name>
    <dbReference type="NCBI Taxonomy" id="3103831"/>
    <lineage>
        <taxon>Eukaryota</taxon>
        <taxon>Viridiplantae</taxon>
        <taxon>Streptophyta</taxon>
        <taxon>Embryophyta</taxon>
        <taxon>Tracheophyta</taxon>
        <taxon>Spermatophyta</taxon>
        <taxon>Magnoliopsida</taxon>
        <taxon>eudicotyledons</taxon>
        <taxon>Gunneridae</taxon>
        <taxon>Pentapetalae</taxon>
        <taxon>asterids</taxon>
        <taxon>campanulids</taxon>
        <taxon>Asterales</taxon>
        <taxon>Asteraceae</taxon>
        <taxon>Asteroideae</taxon>
        <taxon>Heliantheae alliance</taxon>
        <taxon>Madieae</taxon>
        <taxon>Madiinae</taxon>
        <taxon>Deinandra</taxon>
    </lineage>
</organism>
<accession>A0AAP0H164</accession>
<dbReference type="PANTHER" id="PTHR36015">
    <property type="entry name" value="HOLLIDAY JUNCTION RESOLVASE MOC1, CHLOROPLASTIC-RELATED"/>
    <property type="match status" value="1"/>
</dbReference>
<dbReference type="GO" id="GO:0008821">
    <property type="term" value="F:crossover junction DNA endonuclease activity"/>
    <property type="evidence" value="ECO:0007669"/>
    <property type="project" value="InterPro"/>
</dbReference>
<dbReference type="EMBL" id="JBCNJP010000014">
    <property type="protein sequence ID" value="KAK9068881.1"/>
    <property type="molecule type" value="Genomic_DNA"/>
</dbReference>
<dbReference type="PANTHER" id="PTHR36015:SF6">
    <property type="entry name" value="HOLLIDAY JUNCTION RESOLVASE MOC1, CHLOROPLASTIC-RELATED"/>
    <property type="match status" value="1"/>
</dbReference>
<dbReference type="Proteomes" id="UP001408789">
    <property type="component" value="Unassembled WGS sequence"/>
</dbReference>
<proteinExistence type="predicted"/>
<evidence type="ECO:0000313" key="2">
    <source>
        <dbReference type="Proteomes" id="UP001408789"/>
    </source>
</evidence>
<reference evidence="1 2" key="1">
    <citation type="submission" date="2024-04" db="EMBL/GenBank/DDBJ databases">
        <title>The reference genome of an endangered Asteraceae, Deinandra increscens subsp. villosa, native to the Central Coast of California.</title>
        <authorList>
            <person name="Guilliams M."/>
            <person name="Hasenstab-Lehman K."/>
            <person name="Meyer R."/>
            <person name="Mcevoy S."/>
        </authorList>
    </citation>
    <scope>NUCLEOTIDE SEQUENCE [LARGE SCALE GENOMIC DNA]</scope>
    <source>
        <tissue evidence="1">Leaf</tissue>
    </source>
</reference>
<protein>
    <submittedName>
        <fullName evidence="1">Uncharacterized protein</fullName>
    </submittedName>
</protein>
<dbReference type="InterPro" id="IPR045290">
    <property type="entry name" value="MOC1-like"/>
</dbReference>
<keyword evidence="2" id="KW-1185">Reference proteome</keyword>
<sequence>MLPDFELELDLCSLSLLVFFEVIEEDSRDCIRSRFPYIESESPVAFLQRFLHQSDNHPFTGCSASSTVWDVLSNKEAWTTGHSWISILVPFEHILPHVYLSQMGALQYHHHHQPQIFMTPISFAFNLRAAATTTTLCLRSKCFFAKLCTSSTTSTSSSRSRTINKVSADELKEQWLSSLSCLPPLLKQNDNDDSPPWVIGIDPDVSGALAVLKTYNNNNDLDLGSSAAAAAAEVYDSPNVKVLIGNRIRRRMDTNAMVDLLRSLSIPTGTTAYIEQSLPHPGDGKQGWWSGGFNYGLWIGVLVASGVSVVPVPSMRWKQEFKLSGNGKTKDDSRALACSLFPSLSSSLKRKKDHGRAEALLIAAYGKGIRLNSDSESKVMSIGTDNNTL</sequence>
<comment type="caution">
    <text evidence="1">The sequence shown here is derived from an EMBL/GenBank/DDBJ whole genome shotgun (WGS) entry which is preliminary data.</text>
</comment>
<dbReference type="CDD" id="cd22992">
    <property type="entry name" value="MOC1"/>
    <property type="match status" value="1"/>
</dbReference>
<evidence type="ECO:0000313" key="1">
    <source>
        <dbReference type="EMBL" id="KAK9068881.1"/>
    </source>
</evidence>
<dbReference type="AlphaFoldDB" id="A0AAP0H164"/>
<name>A0AAP0H164_9ASTR</name>
<gene>
    <name evidence="1" type="ORF">SSX86_012997</name>
</gene>